<name>A0A1V2ETI4_9SPHN</name>
<evidence type="ECO:0000313" key="2">
    <source>
        <dbReference type="Proteomes" id="UP000188729"/>
    </source>
</evidence>
<protein>
    <submittedName>
        <fullName evidence="1">Uncharacterized protein</fullName>
    </submittedName>
</protein>
<sequence length="68" mass="7308">MCARPNDRFRLKPLPERFVAERAPPKAEAAIPGVGTVAAEVDQGADAQGGSINRAMIRLRIPLGAKKR</sequence>
<dbReference type="STRING" id="1915074.SPHI_19310"/>
<keyword evidence="2" id="KW-1185">Reference proteome</keyword>
<gene>
    <name evidence="1" type="ORF">SPHI_19310</name>
</gene>
<comment type="caution">
    <text evidence="1">The sequence shown here is derived from an EMBL/GenBank/DDBJ whole genome shotgun (WGS) entry which is preliminary data.</text>
</comment>
<dbReference type="OrthoDB" id="7580992at2"/>
<dbReference type="RefSeq" id="WP_076744688.1">
    <property type="nucleotide sequence ID" value="NZ_MPSB01000007.1"/>
</dbReference>
<organism evidence="1 2">
    <name type="scientific">Sphingomonas jeddahensis</name>
    <dbReference type="NCBI Taxonomy" id="1915074"/>
    <lineage>
        <taxon>Bacteria</taxon>
        <taxon>Pseudomonadati</taxon>
        <taxon>Pseudomonadota</taxon>
        <taxon>Alphaproteobacteria</taxon>
        <taxon>Sphingomonadales</taxon>
        <taxon>Sphingomonadaceae</taxon>
        <taxon>Sphingomonas</taxon>
    </lineage>
</organism>
<dbReference type="Proteomes" id="UP000188729">
    <property type="component" value="Unassembled WGS sequence"/>
</dbReference>
<proteinExistence type="predicted"/>
<dbReference type="AlphaFoldDB" id="A0A1V2ETI4"/>
<dbReference type="EMBL" id="MPSB01000007">
    <property type="protein sequence ID" value="ONF96002.1"/>
    <property type="molecule type" value="Genomic_DNA"/>
</dbReference>
<evidence type="ECO:0000313" key="1">
    <source>
        <dbReference type="EMBL" id="ONF96002.1"/>
    </source>
</evidence>
<accession>A0A1V2ETI4</accession>
<reference evidence="1 2" key="1">
    <citation type="submission" date="2016-11" db="EMBL/GenBank/DDBJ databases">
        <title>Genome sequence of Sphingomonas jeddahensis G39.</title>
        <authorList>
            <person name="Poehlein A."/>
            <person name="Wuebbeler J.H."/>
            <person name="Steinbuechel A."/>
            <person name="Daniel R."/>
        </authorList>
    </citation>
    <scope>NUCLEOTIDE SEQUENCE [LARGE SCALE GENOMIC DNA]</scope>
    <source>
        <strain evidence="1 2">G39</strain>
    </source>
</reference>